<evidence type="ECO:0000313" key="15">
    <source>
        <dbReference type="EMBL" id="VUG19823.1"/>
    </source>
</evidence>
<comment type="similarity">
    <text evidence="2 13">Belongs to the RNase T2 family.</text>
</comment>
<dbReference type="GO" id="GO:0016787">
    <property type="term" value="F:hydrolase activity"/>
    <property type="evidence" value="ECO:0007669"/>
    <property type="project" value="UniProtKB-KW"/>
</dbReference>
<evidence type="ECO:0000256" key="14">
    <source>
        <dbReference type="SAM" id="SignalP"/>
    </source>
</evidence>
<comment type="function">
    <text evidence="11">Rnase which modulates cell survival under stress conditions. Released from the vacuole to the cytoplasm during stress to promote tRNA and rRNA cleavage and to activate separately a downstream pathway that promotes cell death. Involved in cell size, vacuolar morphology and growth at high temperatures and high salt concentration.</text>
</comment>
<dbReference type="EMBL" id="CABFWN010000006">
    <property type="protein sequence ID" value="VUG19823.1"/>
    <property type="molecule type" value="Genomic_DNA"/>
</dbReference>
<dbReference type="InterPro" id="IPR001568">
    <property type="entry name" value="RNase_T2-like"/>
</dbReference>
<organism evidence="15 16">
    <name type="scientific">Dekkera bruxellensis</name>
    <name type="common">Brettanomyces custersii</name>
    <dbReference type="NCBI Taxonomy" id="5007"/>
    <lineage>
        <taxon>Eukaryota</taxon>
        <taxon>Fungi</taxon>
        <taxon>Dikarya</taxon>
        <taxon>Ascomycota</taxon>
        <taxon>Saccharomycotina</taxon>
        <taxon>Pichiomycetes</taxon>
        <taxon>Pichiales</taxon>
        <taxon>Pichiaceae</taxon>
        <taxon>Brettanomyces</taxon>
    </lineage>
</organism>
<feature type="active site" evidence="12">
    <location>
        <position position="149"/>
    </location>
</feature>
<evidence type="ECO:0000256" key="7">
    <source>
        <dbReference type="ARBA" id="ARBA00022801"/>
    </source>
</evidence>
<dbReference type="Proteomes" id="UP000478008">
    <property type="component" value="Unassembled WGS sequence"/>
</dbReference>
<dbReference type="GO" id="GO:0006401">
    <property type="term" value="P:RNA catabolic process"/>
    <property type="evidence" value="ECO:0007669"/>
    <property type="project" value="TreeGrafter"/>
</dbReference>
<dbReference type="AlphaFoldDB" id="A0A7D9H1X9"/>
<evidence type="ECO:0000256" key="12">
    <source>
        <dbReference type="PIRSR" id="PIRSR633697-1"/>
    </source>
</evidence>
<dbReference type="InterPro" id="IPR033130">
    <property type="entry name" value="RNase_T2_His_AS_2"/>
</dbReference>
<dbReference type="SUPFAM" id="SSF55895">
    <property type="entry name" value="Ribonuclease Rh-like"/>
    <property type="match status" value="1"/>
</dbReference>
<dbReference type="Pfam" id="PF00445">
    <property type="entry name" value="Ribonuclease_T2"/>
    <property type="match status" value="1"/>
</dbReference>
<dbReference type="PANTHER" id="PTHR11240:SF22">
    <property type="entry name" value="RIBONUCLEASE T2"/>
    <property type="match status" value="1"/>
</dbReference>
<dbReference type="GO" id="GO:0003723">
    <property type="term" value="F:RNA binding"/>
    <property type="evidence" value="ECO:0007669"/>
    <property type="project" value="InterPro"/>
</dbReference>
<feature type="active site" evidence="12">
    <location>
        <position position="145"/>
    </location>
</feature>
<feature type="signal peptide" evidence="14">
    <location>
        <begin position="1"/>
        <end position="19"/>
    </location>
</feature>
<feature type="active site" evidence="12">
    <location>
        <position position="87"/>
    </location>
</feature>
<name>A0A7D9H1X9_DEKBR</name>
<keyword evidence="8" id="KW-1015">Disulfide bond</keyword>
<keyword evidence="14" id="KW-0732">Signal</keyword>
<evidence type="ECO:0000256" key="1">
    <source>
        <dbReference type="ARBA" id="ARBA00004410"/>
    </source>
</evidence>
<dbReference type="GO" id="GO:0005775">
    <property type="term" value="C:vacuolar lumen"/>
    <property type="evidence" value="ECO:0007669"/>
    <property type="project" value="UniProtKB-SubCell"/>
</dbReference>
<dbReference type="GO" id="GO:0005576">
    <property type="term" value="C:extracellular region"/>
    <property type="evidence" value="ECO:0007669"/>
    <property type="project" value="TreeGrafter"/>
</dbReference>
<dbReference type="FunFam" id="3.90.730.10:FF:000004">
    <property type="entry name" value="Ribonuclease T2-like"/>
    <property type="match status" value="1"/>
</dbReference>
<evidence type="ECO:0000256" key="2">
    <source>
        <dbReference type="ARBA" id="ARBA00007469"/>
    </source>
</evidence>
<keyword evidence="4" id="KW-0926">Vacuole</keyword>
<gene>
    <name evidence="15" type="primary">rntB</name>
    <name evidence="15" type="ORF">DEBR0S6_00672G</name>
</gene>
<keyword evidence="7" id="KW-0378">Hydrolase</keyword>
<keyword evidence="6" id="KW-0255">Endonuclease</keyword>
<evidence type="ECO:0000256" key="8">
    <source>
        <dbReference type="ARBA" id="ARBA00023157"/>
    </source>
</evidence>
<proteinExistence type="inferred from homology"/>
<reference evidence="15 16" key="1">
    <citation type="submission" date="2019-07" db="EMBL/GenBank/DDBJ databases">
        <authorList>
            <person name="Friedrich A."/>
            <person name="Schacherer J."/>
        </authorList>
    </citation>
    <scope>NUCLEOTIDE SEQUENCE [LARGE SCALE GENOMIC DNA]</scope>
</reference>
<dbReference type="InterPro" id="IPR033697">
    <property type="entry name" value="Ribonuclease_T2_eukaryotic"/>
</dbReference>
<accession>A0A7D9H1X9</accession>
<keyword evidence="5" id="KW-0540">Nuclease</keyword>
<evidence type="ECO:0000256" key="3">
    <source>
        <dbReference type="ARBA" id="ARBA00012571"/>
    </source>
</evidence>
<evidence type="ECO:0000313" key="16">
    <source>
        <dbReference type="Proteomes" id="UP000478008"/>
    </source>
</evidence>
<dbReference type="Gene3D" id="3.90.730.10">
    <property type="entry name" value="Ribonuclease T2-like"/>
    <property type="match status" value="1"/>
</dbReference>
<keyword evidence="9" id="KW-0325">Glycoprotein</keyword>
<feature type="chain" id="PRO_5028926209" description="ribonuclease T2" evidence="14">
    <location>
        <begin position="20"/>
        <end position="270"/>
    </location>
</feature>
<evidence type="ECO:0000256" key="13">
    <source>
        <dbReference type="RuleBase" id="RU004328"/>
    </source>
</evidence>
<evidence type="ECO:0000256" key="10">
    <source>
        <dbReference type="ARBA" id="ARBA00023239"/>
    </source>
</evidence>
<keyword evidence="10" id="KW-0456">Lyase</keyword>
<evidence type="ECO:0000256" key="6">
    <source>
        <dbReference type="ARBA" id="ARBA00022759"/>
    </source>
</evidence>
<evidence type="ECO:0000256" key="5">
    <source>
        <dbReference type="ARBA" id="ARBA00022722"/>
    </source>
</evidence>
<dbReference type="EC" id="4.6.1.19" evidence="3"/>
<evidence type="ECO:0000256" key="11">
    <source>
        <dbReference type="ARBA" id="ARBA00025494"/>
    </source>
</evidence>
<protein>
    <recommendedName>
        <fullName evidence="3">ribonuclease T2</fullName>
        <ecNumber evidence="3">4.6.1.19</ecNumber>
    </recommendedName>
</protein>
<evidence type="ECO:0000256" key="9">
    <source>
        <dbReference type="ARBA" id="ARBA00023180"/>
    </source>
</evidence>
<dbReference type="PANTHER" id="PTHR11240">
    <property type="entry name" value="RIBONUCLEASE T2"/>
    <property type="match status" value="1"/>
</dbReference>
<evidence type="ECO:0000256" key="4">
    <source>
        <dbReference type="ARBA" id="ARBA00022554"/>
    </source>
</evidence>
<dbReference type="PROSITE" id="PS00531">
    <property type="entry name" value="RNASE_T2_2"/>
    <property type="match status" value="1"/>
</dbReference>
<dbReference type="GO" id="GO:0033897">
    <property type="term" value="F:ribonuclease T2 activity"/>
    <property type="evidence" value="ECO:0007669"/>
    <property type="project" value="UniProtKB-EC"/>
</dbReference>
<comment type="subcellular location">
    <subcellularLocation>
        <location evidence="1">Vacuole lumen</location>
    </subcellularLocation>
</comment>
<dbReference type="CDD" id="cd01061">
    <property type="entry name" value="RNase_T2_euk"/>
    <property type="match status" value="1"/>
</dbReference>
<sequence>MLLTLQAAFTLFQITISGAVIDTFNNQEPLIQPYNALDCPIDIPLSCSNKTEVENSCCFEYPSGIFLQAQFWDARPSVGPKDMFTMHGVWPDRCDGSYDQFCRLFSPIKSARAILEQFGENQLLDEMDRVWKNIRGNDDYLWVHEFNKHGTCMNTLKPSCYDQGNYRENQNVVDFYKRSMQLFKTLPTYQWLAQSGIVPSNSKLYTREEIESSLEEHFGHPVFVSCRGNMLQEVWYFYKLHGSIVAGDFVPIDTVRASRCPSKGVRYLPK</sequence>
<dbReference type="InterPro" id="IPR036430">
    <property type="entry name" value="RNase_T2-like_sf"/>
</dbReference>
<keyword evidence="16" id="KW-1185">Reference proteome</keyword>